<dbReference type="GO" id="GO:0005085">
    <property type="term" value="F:guanyl-nucleotide exchange factor activity"/>
    <property type="evidence" value="ECO:0007669"/>
    <property type="project" value="InterPro"/>
</dbReference>
<dbReference type="SUPFAM" id="SSF48065">
    <property type="entry name" value="DBL homology domain (DH-domain)"/>
    <property type="match status" value="1"/>
</dbReference>
<dbReference type="GO" id="GO:0007264">
    <property type="term" value="P:small GTPase-mediated signal transduction"/>
    <property type="evidence" value="ECO:0007669"/>
    <property type="project" value="InterPro"/>
</dbReference>
<feature type="chain" id="PRO_5034658237" description="DH domain-containing protein" evidence="2">
    <location>
        <begin position="40"/>
        <end position="612"/>
    </location>
</feature>
<dbReference type="Pfam" id="PF00621">
    <property type="entry name" value="RhoGEF"/>
    <property type="match status" value="1"/>
</dbReference>
<keyword evidence="5" id="KW-1185">Reference proteome</keyword>
<name>A0A8C5E9Z9_GOUWI</name>
<dbReference type="InterPro" id="IPR043537">
    <property type="entry name" value="Tiam1/Tiam2/Sif"/>
</dbReference>
<dbReference type="PANTHER" id="PTHR46001">
    <property type="entry name" value="TIAM (MAMMALIAN TUMOR INVASION AND METASTASIS FACTOR) HOMOLOG"/>
    <property type="match status" value="1"/>
</dbReference>
<dbReference type="CDD" id="cd00160">
    <property type="entry name" value="RhoGEF"/>
    <property type="match status" value="1"/>
</dbReference>
<accession>A0A8C5E9Z9</accession>
<evidence type="ECO:0000313" key="4">
    <source>
        <dbReference type="Ensembl" id="ENSGWIP00000016854.1"/>
    </source>
</evidence>
<dbReference type="PANTHER" id="PTHR46001:SF4">
    <property type="entry name" value="T-LYMPHOMA INVASION AND METASTASIS-INDUCING PROTEIN 1 ISOFORM X1"/>
    <property type="match status" value="1"/>
</dbReference>
<evidence type="ECO:0000313" key="5">
    <source>
        <dbReference type="Proteomes" id="UP000694680"/>
    </source>
</evidence>
<feature type="region of interest" description="Disordered" evidence="1">
    <location>
        <begin position="493"/>
        <end position="516"/>
    </location>
</feature>
<keyword evidence="2" id="KW-0732">Signal</keyword>
<dbReference type="CDD" id="cd01255">
    <property type="entry name" value="PH2_Tiam1_2"/>
    <property type="match status" value="1"/>
</dbReference>
<dbReference type="PROSITE" id="PS50010">
    <property type="entry name" value="DH_2"/>
    <property type="match status" value="1"/>
</dbReference>
<dbReference type="GO" id="GO:0005886">
    <property type="term" value="C:plasma membrane"/>
    <property type="evidence" value="ECO:0007669"/>
    <property type="project" value="TreeGrafter"/>
</dbReference>
<reference evidence="4" key="2">
    <citation type="submission" date="2025-08" db="UniProtKB">
        <authorList>
            <consortium name="Ensembl"/>
        </authorList>
    </citation>
    <scope>IDENTIFICATION</scope>
</reference>
<feature type="domain" description="DH" evidence="3">
    <location>
        <begin position="78"/>
        <end position="272"/>
    </location>
</feature>
<evidence type="ECO:0000259" key="3">
    <source>
        <dbReference type="PROSITE" id="PS50010"/>
    </source>
</evidence>
<dbReference type="Ensembl" id="ENSGWIT00000018612.1">
    <property type="protein sequence ID" value="ENSGWIP00000016854.1"/>
    <property type="gene ID" value="ENSGWIG00000009427.1"/>
</dbReference>
<feature type="signal peptide" evidence="2">
    <location>
        <begin position="1"/>
        <end position="39"/>
    </location>
</feature>
<dbReference type="InterPro" id="IPR001331">
    <property type="entry name" value="GDS_CDC24_CS"/>
</dbReference>
<proteinExistence type="predicted"/>
<evidence type="ECO:0000256" key="2">
    <source>
        <dbReference type="SAM" id="SignalP"/>
    </source>
</evidence>
<dbReference type="SMART" id="SM00325">
    <property type="entry name" value="RhoGEF"/>
    <property type="match status" value="1"/>
</dbReference>
<dbReference type="InterPro" id="IPR000219">
    <property type="entry name" value="DH_dom"/>
</dbReference>
<dbReference type="SUPFAM" id="SSF50729">
    <property type="entry name" value="PH domain-like"/>
    <property type="match status" value="1"/>
</dbReference>
<evidence type="ECO:0000256" key="1">
    <source>
        <dbReference type="SAM" id="MobiDB-lite"/>
    </source>
</evidence>
<dbReference type="Pfam" id="PF23014">
    <property type="entry name" value="PH_Tiam1"/>
    <property type="match status" value="1"/>
</dbReference>
<dbReference type="Proteomes" id="UP000694680">
    <property type="component" value="Chromosome 13"/>
</dbReference>
<dbReference type="InterPro" id="IPR055230">
    <property type="entry name" value="PH_Tiam1/2"/>
</dbReference>
<dbReference type="InterPro" id="IPR011993">
    <property type="entry name" value="PH-like_dom_sf"/>
</dbReference>
<dbReference type="Gene3D" id="1.20.900.10">
    <property type="entry name" value="Dbl homology (DH) domain"/>
    <property type="match status" value="1"/>
</dbReference>
<protein>
    <recommendedName>
        <fullName evidence="3">DH domain-containing protein</fullName>
    </recommendedName>
</protein>
<dbReference type="Gene3D" id="2.30.29.30">
    <property type="entry name" value="Pleckstrin-homology domain (PH domain)/Phosphotyrosine-binding domain (PTB)"/>
    <property type="match status" value="1"/>
</dbReference>
<dbReference type="PROSITE" id="PS00741">
    <property type="entry name" value="DH_1"/>
    <property type="match status" value="1"/>
</dbReference>
<dbReference type="InterPro" id="IPR035899">
    <property type="entry name" value="DBL_dom_sf"/>
</dbReference>
<gene>
    <name evidence="4" type="primary">tiam1b</name>
</gene>
<reference evidence="4" key="3">
    <citation type="submission" date="2025-09" db="UniProtKB">
        <authorList>
            <consortium name="Ensembl"/>
        </authorList>
    </citation>
    <scope>IDENTIFICATION</scope>
</reference>
<dbReference type="FunFam" id="1.20.900.10:FF:000012">
    <property type="entry name" value="T cell lymphoma invasion and metastasis 1"/>
    <property type="match status" value="1"/>
</dbReference>
<reference evidence="4" key="1">
    <citation type="submission" date="2020-06" db="EMBL/GenBank/DDBJ databases">
        <authorList>
            <consortium name="Wellcome Sanger Institute Data Sharing"/>
        </authorList>
    </citation>
    <scope>NUCLEOTIDE SEQUENCE [LARGE SCALE GENOMIC DNA]</scope>
</reference>
<organism evidence="4 5">
    <name type="scientific">Gouania willdenowi</name>
    <name type="common">Blunt-snouted clingfish</name>
    <name type="synonym">Lepadogaster willdenowi</name>
    <dbReference type="NCBI Taxonomy" id="441366"/>
    <lineage>
        <taxon>Eukaryota</taxon>
        <taxon>Metazoa</taxon>
        <taxon>Chordata</taxon>
        <taxon>Craniata</taxon>
        <taxon>Vertebrata</taxon>
        <taxon>Euteleostomi</taxon>
        <taxon>Actinopterygii</taxon>
        <taxon>Neopterygii</taxon>
        <taxon>Teleostei</taxon>
        <taxon>Neoteleostei</taxon>
        <taxon>Acanthomorphata</taxon>
        <taxon>Ovalentaria</taxon>
        <taxon>Blenniimorphae</taxon>
        <taxon>Blenniiformes</taxon>
        <taxon>Gobiesocoidei</taxon>
        <taxon>Gobiesocidae</taxon>
        <taxon>Gobiesocinae</taxon>
        <taxon>Gouania</taxon>
    </lineage>
</organism>
<dbReference type="GO" id="GO:0005829">
    <property type="term" value="C:cytosol"/>
    <property type="evidence" value="ECO:0007669"/>
    <property type="project" value="TreeGrafter"/>
</dbReference>
<sequence length="612" mass="70197">DESLLWRQIPIHTDFSFTFHTFLCRFLFLFFQSTEQVAAFCRSLHDMNSTECVSSSSPSPDSPFPPPVTLRQLSDADKLRKVICELVETERTYVKDLNCLIGRYLTPLQKESFLTQDELDVLFGNLPEMVEFQVEFLKTLEDGTRLVPDLEKLESVDQFKKILFSLGGSFLYYADRFKIYSAFCASHTKVPKVLVKAKTDADFKAFLDERNPKQQHSSTLESYLIKPIQRVLKYPLLLKELYSLTDPDSEEHYHLNVAMKAMNKVASHINEMQKIHEEFGAVFDQLITEQSSEKKEVADLSMGDLLLHNNVTWINPPASLGKWKKEPQMSTFVFKTAVVFVCKEGSKQKKKMVISSEEKDPFRFRHMIPTEALQVRSLANGDGEGSSVCEIVHTKSESEGRPERTFHLCCSSPESRKDFLKTVHSILREKHRRQLLKTESLPLNQQYMPFGGQRLSALKGARPAINRAASAPTRTLGRRKLVRNRFTIDTDIVFDGDPQKEEELDQQPQSELSGDTDRWVEEQFDLEDYEDQDETKETDILSDDDDFCLTPRASSSDVGLESPVMALSLESAETEDSESLKSPTNYYLLIVSKEVVYKLQSRYARVRVNVKY</sequence>
<dbReference type="AlphaFoldDB" id="A0A8C5E9Z9"/>